<dbReference type="EMBL" id="CM055107">
    <property type="protein sequence ID" value="KAJ7526470.1"/>
    <property type="molecule type" value="Genomic_DNA"/>
</dbReference>
<evidence type="ECO:0000313" key="2">
    <source>
        <dbReference type="Proteomes" id="UP001162992"/>
    </source>
</evidence>
<gene>
    <name evidence="1" type="ORF">O6H91_16G007600</name>
</gene>
<accession>A0ACC2B9M4</accession>
<dbReference type="Proteomes" id="UP001162992">
    <property type="component" value="Chromosome 16"/>
</dbReference>
<reference evidence="2" key="1">
    <citation type="journal article" date="2024" name="Proc. Natl. Acad. Sci. U.S.A.">
        <title>Extraordinary preservation of gene collinearity over three hundred million years revealed in homosporous lycophytes.</title>
        <authorList>
            <person name="Li C."/>
            <person name="Wickell D."/>
            <person name="Kuo L.Y."/>
            <person name="Chen X."/>
            <person name="Nie B."/>
            <person name="Liao X."/>
            <person name="Peng D."/>
            <person name="Ji J."/>
            <person name="Jenkins J."/>
            <person name="Williams M."/>
            <person name="Shu S."/>
            <person name="Plott C."/>
            <person name="Barry K."/>
            <person name="Rajasekar S."/>
            <person name="Grimwood J."/>
            <person name="Han X."/>
            <person name="Sun S."/>
            <person name="Hou Z."/>
            <person name="He W."/>
            <person name="Dai G."/>
            <person name="Sun C."/>
            <person name="Schmutz J."/>
            <person name="Leebens-Mack J.H."/>
            <person name="Li F.W."/>
            <person name="Wang L."/>
        </authorList>
    </citation>
    <scope>NUCLEOTIDE SEQUENCE [LARGE SCALE GENOMIC DNA]</scope>
    <source>
        <strain evidence="2">cv. PW_Plant_1</strain>
    </source>
</reference>
<sequence length="108" mass="12606">MQRDSCKISSSALIRSIDKNLEQAYSPHQRFNHVFRDVPETMKKTSFLQDASPPPSKRPRTSTSHYTKQAFHECQDYIATHHNDLILQIYGQMSATTFGRKTISHYYR</sequence>
<comment type="caution">
    <text evidence="1">The sequence shown here is derived from an EMBL/GenBank/DDBJ whole genome shotgun (WGS) entry which is preliminary data.</text>
</comment>
<name>A0ACC2B9M4_DIPCM</name>
<protein>
    <submittedName>
        <fullName evidence="1">Uncharacterized protein</fullName>
    </submittedName>
</protein>
<organism evidence="1 2">
    <name type="scientific">Diphasiastrum complanatum</name>
    <name type="common">Issler's clubmoss</name>
    <name type="synonym">Lycopodium complanatum</name>
    <dbReference type="NCBI Taxonomy" id="34168"/>
    <lineage>
        <taxon>Eukaryota</taxon>
        <taxon>Viridiplantae</taxon>
        <taxon>Streptophyta</taxon>
        <taxon>Embryophyta</taxon>
        <taxon>Tracheophyta</taxon>
        <taxon>Lycopodiopsida</taxon>
        <taxon>Lycopodiales</taxon>
        <taxon>Lycopodiaceae</taxon>
        <taxon>Lycopodioideae</taxon>
        <taxon>Diphasiastrum</taxon>
    </lineage>
</organism>
<evidence type="ECO:0000313" key="1">
    <source>
        <dbReference type="EMBL" id="KAJ7526470.1"/>
    </source>
</evidence>
<keyword evidence="2" id="KW-1185">Reference proteome</keyword>
<proteinExistence type="predicted"/>